<reference evidence="1 2" key="1">
    <citation type="journal article" date="2019" name="Sci. Rep.">
        <title>Orb-weaving spider Araneus ventricosus genome elucidates the spidroin gene catalogue.</title>
        <authorList>
            <person name="Kono N."/>
            <person name="Nakamura H."/>
            <person name="Ohtoshi R."/>
            <person name="Moran D.A.P."/>
            <person name="Shinohara A."/>
            <person name="Yoshida Y."/>
            <person name="Fujiwara M."/>
            <person name="Mori M."/>
            <person name="Tomita M."/>
            <person name="Arakawa K."/>
        </authorList>
    </citation>
    <scope>NUCLEOTIDE SEQUENCE [LARGE SCALE GENOMIC DNA]</scope>
</reference>
<comment type="caution">
    <text evidence="1">The sequence shown here is derived from an EMBL/GenBank/DDBJ whole genome shotgun (WGS) entry which is preliminary data.</text>
</comment>
<evidence type="ECO:0000313" key="1">
    <source>
        <dbReference type="EMBL" id="GBN62312.1"/>
    </source>
</evidence>
<keyword evidence="2" id="KW-1185">Reference proteome</keyword>
<name>A0A4Y2QFU2_ARAVE</name>
<dbReference type="AlphaFoldDB" id="A0A4Y2QFU2"/>
<sequence length="147" mass="16355">MRESLGEATPAGFLISRVVNSKAGESFRKASASESGIPTLISDCAVVGREGPQRLLSLYFVKLDAKSRVICSNRDVADAKDRSNFFSTCCPIRYFSVCPECYVNKLLFVIISGTPLKRTNNTLKKGHEHHGCFTFYLRSVFFGIFIE</sequence>
<accession>A0A4Y2QFU2</accession>
<gene>
    <name evidence="1" type="ORF">AVEN_209888_1</name>
</gene>
<organism evidence="1 2">
    <name type="scientific">Araneus ventricosus</name>
    <name type="common">Orbweaver spider</name>
    <name type="synonym">Epeira ventricosa</name>
    <dbReference type="NCBI Taxonomy" id="182803"/>
    <lineage>
        <taxon>Eukaryota</taxon>
        <taxon>Metazoa</taxon>
        <taxon>Ecdysozoa</taxon>
        <taxon>Arthropoda</taxon>
        <taxon>Chelicerata</taxon>
        <taxon>Arachnida</taxon>
        <taxon>Araneae</taxon>
        <taxon>Araneomorphae</taxon>
        <taxon>Entelegynae</taxon>
        <taxon>Araneoidea</taxon>
        <taxon>Araneidae</taxon>
        <taxon>Araneus</taxon>
    </lineage>
</organism>
<dbReference type="EMBL" id="BGPR01138502">
    <property type="protein sequence ID" value="GBN62312.1"/>
    <property type="molecule type" value="Genomic_DNA"/>
</dbReference>
<dbReference type="Proteomes" id="UP000499080">
    <property type="component" value="Unassembled WGS sequence"/>
</dbReference>
<protein>
    <submittedName>
        <fullName evidence="1">Uncharacterized protein</fullName>
    </submittedName>
</protein>
<evidence type="ECO:0000313" key="2">
    <source>
        <dbReference type="Proteomes" id="UP000499080"/>
    </source>
</evidence>
<proteinExistence type="predicted"/>